<dbReference type="HOGENOM" id="CLU_2790645_0_0_3"/>
<proteinExistence type="predicted"/>
<sequence length="68" mass="7907">MVIHVLHWRELCFVSFKSSLGKALCVNRIEPQLKPGAVYFFVCPDFAFASMNYVQKFLELLDQLKLLL</sequence>
<reference evidence="1 2" key="1">
    <citation type="journal article" date="2003" name="Nature">
        <title>Genome divergence in two Prochlorococcus ecotypes reflects oceanic niche differentiation.</title>
        <authorList>
            <person name="Rocap G."/>
            <person name="Larimer F.W."/>
            <person name="Lamerdin J.E."/>
            <person name="Malfatti S."/>
            <person name="Chain P."/>
            <person name="Ahlgren N.A."/>
            <person name="Arellano A."/>
            <person name="Coleman M."/>
            <person name="Hauser L."/>
            <person name="Hess W.R."/>
            <person name="Johnson Z.I."/>
            <person name="Land M.L."/>
            <person name="Lindell D."/>
            <person name="Post A.F."/>
            <person name="Regala W."/>
            <person name="Shah M."/>
            <person name="Shaw S.L."/>
            <person name="Steglich C."/>
            <person name="Sullivan M.B."/>
            <person name="Ting C.S."/>
            <person name="Tolonen A."/>
            <person name="Webb E.A."/>
            <person name="Zinser E.R."/>
            <person name="Chisholm S.W."/>
        </authorList>
    </citation>
    <scope>NUCLEOTIDE SEQUENCE [LARGE SCALE GENOMIC DNA]</scope>
    <source>
        <strain evidence="2">MIT 9313</strain>
    </source>
</reference>
<dbReference type="AlphaFoldDB" id="B9ERC3"/>
<dbReference type="Proteomes" id="UP000001423">
    <property type="component" value="Chromosome"/>
</dbReference>
<keyword evidence="2" id="KW-1185">Reference proteome</keyword>
<evidence type="ECO:0000313" key="1">
    <source>
        <dbReference type="EMBL" id="CAX31806.1"/>
    </source>
</evidence>
<protein>
    <submittedName>
        <fullName evidence="1">Uncharacterized protein</fullName>
    </submittedName>
</protein>
<accession>B9ERC3</accession>
<gene>
    <name evidence="1" type="ordered locus">PMT_2284</name>
</gene>
<evidence type="ECO:0000313" key="2">
    <source>
        <dbReference type="Proteomes" id="UP000001423"/>
    </source>
</evidence>
<dbReference type="EMBL" id="BX548175">
    <property type="protein sequence ID" value="CAX31806.1"/>
    <property type="molecule type" value="Genomic_DNA"/>
</dbReference>
<name>B9ERC3_PROMM</name>
<organism evidence="1 2">
    <name type="scientific">Prochlorococcus marinus (strain MIT 9313)</name>
    <dbReference type="NCBI Taxonomy" id="74547"/>
    <lineage>
        <taxon>Bacteria</taxon>
        <taxon>Bacillati</taxon>
        <taxon>Cyanobacteriota</taxon>
        <taxon>Cyanophyceae</taxon>
        <taxon>Synechococcales</taxon>
        <taxon>Prochlorococcaceae</taxon>
        <taxon>Prochlorococcus</taxon>
    </lineage>
</organism>
<dbReference type="KEGG" id="pmt:PMT_2284"/>